<dbReference type="GO" id="GO:0030973">
    <property type="term" value="F:molybdate ion binding"/>
    <property type="evidence" value="ECO:0007669"/>
    <property type="project" value="TreeGrafter"/>
</dbReference>
<dbReference type="PANTHER" id="PTHR30632">
    <property type="entry name" value="MOLYBDATE-BINDING PERIPLASMIC PROTEIN"/>
    <property type="match status" value="1"/>
</dbReference>
<sequence length="343" mass="37026">MSRLAIASKLGTSGTGNLRNWPLTEQATSDASAGTAPAGNVSPRRSQTNASDRHTFMNRVFVLLIALIVALPILLLQLARTDSVESGRDSLADTDPTSERRSAITLFCAASNQAVVQKIVEDYRRDFDSEVYVNFGSSQSLLSQIEASRTGDLFMPADASFLEAARSKGLLSQTIPVARMRAVIAVPSGNPKAIRSLADCLRPQIRFVQANSDAAGIGHLTRSALDALGIWNRVDRATTAYRGNVTEVANDIVVGSADAGIVYDAILHDYPDLHPVSVPELDDAVSNVEIGIISTSPRKQSAARFVEYLTADQHGRKRYREFGFDVPLDRSDNGPRGSNNPED</sequence>
<keyword evidence="7" id="KW-1185">Reference proteome</keyword>
<accession>M5U731</accession>
<evidence type="ECO:0000256" key="5">
    <source>
        <dbReference type="SAM" id="Phobius"/>
    </source>
</evidence>
<dbReference type="Gene3D" id="3.40.190.10">
    <property type="entry name" value="Periplasmic binding protein-like II"/>
    <property type="match status" value="2"/>
</dbReference>
<evidence type="ECO:0000256" key="1">
    <source>
        <dbReference type="ARBA" id="ARBA00009175"/>
    </source>
</evidence>
<keyword evidence="5" id="KW-0472">Membrane</keyword>
<dbReference type="EMBL" id="ANOH01000334">
    <property type="protein sequence ID" value="EMI53686.1"/>
    <property type="molecule type" value="Genomic_DNA"/>
</dbReference>
<evidence type="ECO:0000313" key="7">
    <source>
        <dbReference type="Proteomes" id="UP000011885"/>
    </source>
</evidence>
<evidence type="ECO:0000256" key="3">
    <source>
        <dbReference type="ARBA" id="ARBA00022729"/>
    </source>
</evidence>
<evidence type="ECO:0000256" key="2">
    <source>
        <dbReference type="ARBA" id="ARBA00022723"/>
    </source>
</evidence>
<dbReference type="AlphaFoldDB" id="M5U731"/>
<evidence type="ECO:0000256" key="4">
    <source>
        <dbReference type="SAM" id="MobiDB-lite"/>
    </source>
</evidence>
<feature type="transmembrane region" description="Helical" evidence="5">
    <location>
        <begin position="60"/>
        <end position="79"/>
    </location>
</feature>
<proteinExistence type="inferred from homology"/>
<comment type="similarity">
    <text evidence="1">Belongs to the bacterial solute-binding protein ModA family.</text>
</comment>
<dbReference type="InterPro" id="IPR050682">
    <property type="entry name" value="ModA/WtpA"/>
</dbReference>
<dbReference type="Pfam" id="PF13531">
    <property type="entry name" value="SBP_bac_11"/>
    <property type="match status" value="1"/>
</dbReference>
<keyword evidence="3" id="KW-0732">Signal</keyword>
<keyword evidence="2" id="KW-0479">Metal-binding</keyword>
<dbReference type="PATRIC" id="fig|1263870.3.peg.5106"/>
<dbReference type="GO" id="GO:0046872">
    <property type="term" value="F:metal ion binding"/>
    <property type="evidence" value="ECO:0007669"/>
    <property type="project" value="UniProtKB-KW"/>
</dbReference>
<reference evidence="6 7" key="1">
    <citation type="journal article" date="2013" name="Mar. Genomics">
        <title>Expression of sulfatases in Rhodopirellula baltica and the diversity of sulfatases in the genus Rhodopirellula.</title>
        <authorList>
            <person name="Wegner C.E."/>
            <person name="Richter-Heitmann T."/>
            <person name="Klindworth A."/>
            <person name="Klockow C."/>
            <person name="Richter M."/>
            <person name="Achstetter T."/>
            <person name="Glockner F.O."/>
            <person name="Harder J."/>
        </authorList>
    </citation>
    <scope>NUCLEOTIDE SEQUENCE [LARGE SCALE GENOMIC DNA]</scope>
    <source>
        <strain evidence="6 7">SM41</strain>
    </source>
</reference>
<dbReference type="SUPFAM" id="SSF53850">
    <property type="entry name" value="Periplasmic binding protein-like II"/>
    <property type="match status" value="1"/>
</dbReference>
<dbReference type="Proteomes" id="UP000011885">
    <property type="component" value="Unassembled WGS sequence"/>
</dbReference>
<comment type="caution">
    <text evidence="6">The sequence shown here is derived from an EMBL/GenBank/DDBJ whole genome shotgun (WGS) entry which is preliminary data.</text>
</comment>
<gene>
    <name evidence="6" type="ORF">RSSM_04827</name>
</gene>
<organism evidence="6 7">
    <name type="scientific">Rhodopirellula sallentina SM41</name>
    <dbReference type="NCBI Taxonomy" id="1263870"/>
    <lineage>
        <taxon>Bacteria</taxon>
        <taxon>Pseudomonadati</taxon>
        <taxon>Planctomycetota</taxon>
        <taxon>Planctomycetia</taxon>
        <taxon>Pirellulales</taxon>
        <taxon>Pirellulaceae</taxon>
        <taxon>Rhodopirellula</taxon>
    </lineage>
</organism>
<evidence type="ECO:0000313" key="6">
    <source>
        <dbReference type="EMBL" id="EMI53686.1"/>
    </source>
</evidence>
<dbReference type="InterPro" id="IPR005950">
    <property type="entry name" value="ModA"/>
</dbReference>
<feature type="region of interest" description="Disordered" evidence="4">
    <location>
        <begin position="27"/>
        <end position="50"/>
    </location>
</feature>
<dbReference type="GO" id="GO:0015689">
    <property type="term" value="P:molybdate ion transport"/>
    <property type="evidence" value="ECO:0007669"/>
    <property type="project" value="InterPro"/>
</dbReference>
<name>M5U731_9BACT</name>
<keyword evidence="5" id="KW-1133">Transmembrane helix</keyword>
<dbReference type="PANTHER" id="PTHR30632:SF0">
    <property type="entry name" value="SULFATE-BINDING PROTEIN"/>
    <property type="match status" value="1"/>
</dbReference>
<keyword evidence="5" id="KW-0812">Transmembrane</keyword>
<dbReference type="NCBIfam" id="TIGR01256">
    <property type="entry name" value="modA"/>
    <property type="match status" value="1"/>
</dbReference>
<protein>
    <submittedName>
        <fullName evidence="6">Molybdenum ABC transporter periplasmic molybdate-binding protein</fullName>
    </submittedName>
</protein>